<dbReference type="Pfam" id="PF11734">
    <property type="entry name" value="TilS_C"/>
    <property type="match status" value="1"/>
</dbReference>
<reference evidence="11" key="1">
    <citation type="submission" date="2018-12" db="EMBL/GenBank/DDBJ databases">
        <title>Complete genome sequence of Paenibacillus sp. MBLB1234.</title>
        <authorList>
            <person name="Nam Y.-D."/>
            <person name="Kang J."/>
            <person name="Chung W.-H."/>
            <person name="Park Y.S."/>
        </authorList>
    </citation>
    <scope>NUCLEOTIDE SEQUENCE [LARGE SCALE GENOMIC DNA]</scope>
    <source>
        <strain evidence="11">MBLB1234</strain>
    </source>
</reference>
<dbReference type="EC" id="6.3.4.19" evidence="8"/>
<dbReference type="SUPFAM" id="SSF56037">
    <property type="entry name" value="PheT/TilS domain"/>
    <property type="match status" value="1"/>
</dbReference>
<evidence type="ECO:0000259" key="9">
    <source>
        <dbReference type="SMART" id="SM00977"/>
    </source>
</evidence>
<feature type="domain" description="Lysidine-tRNA(Ile) synthetase C-terminal" evidence="9">
    <location>
        <begin position="401"/>
        <end position="474"/>
    </location>
</feature>
<comment type="subcellular location">
    <subcellularLocation>
        <location evidence="1 8">Cytoplasm</location>
    </subcellularLocation>
</comment>
<dbReference type="KEGG" id="plut:EI981_00295"/>
<dbReference type="RefSeq" id="WP_126994424.1">
    <property type="nucleotide sequence ID" value="NZ_CP034346.1"/>
</dbReference>
<name>A0A3S9URZ4_9BACL</name>
<evidence type="ECO:0000256" key="2">
    <source>
        <dbReference type="ARBA" id="ARBA00022490"/>
    </source>
</evidence>
<dbReference type="InterPro" id="IPR011063">
    <property type="entry name" value="TilS/TtcA_N"/>
</dbReference>
<dbReference type="Proteomes" id="UP000270678">
    <property type="component" value="Chromosome"/>
</dbReference>
<dbReference type="AlphaFoldDB" id="A0A3S9URZ4"/>
<evidence type="ECO:0000256" key="7">
    <source>
        <dbReference type="ARBA" id="ARBA00048539"/>
    </source>
</evidence>
<dbReference type="InterPro" id="IPR012796">
    <property type="entry name" value="Lysidine-tRNA-synth_C"/>
</dbReference>
<dbReference type="SUPFAM" id="SSF82829">
    <property type="entry name" value="MesJ substrate recognition domain-like"/>
    <property type="match status" value="1"/>
</dbReference>
<evidence type="ECO:0000256" key="1">
    <source>
        <dbReference type="ARBA" id="ARBA00004496"/>
    </source>
</evidence>
<dbReference type="Pfam" id="PF01171">
    <property type="entry name" value="ATP_bind_3"/>
    <property type="match status" value="1"/>
</dbReference>
<dbReference type="NCBIfam" id="TIGR02432">
    <property type="entry name" value="lysidine_TilS_N"/>
    <property type="match status" value="1"/>
</dbReference>
<dbReference type="GO" id="GO:0005737">
    <property type="term" value="C:cytoplasm"/>
    <property type="evidence" value="ECO:0007669"/>
    <property type="project" value="UniProtKB-SubCell"/>
</dbReference>
<dbReference type="HAMAP" id="MF_01161">
    <property type="entry name" value="tRNA_Ile_lys_synt"/>
    <property type="match status" value="1"/>
</dbReference>
<dbReference type="OrthoDB" id="9807403at2"/>
<dbReference type="NCBIfam" id="TIGR02433">
    <property type="entry name" value="lysidine_TilS_C"/>
    <property type="match status" value="1"/>
</dbReference>
<dbReference type="GO" id="GO:0005524">
    <property type="term" value="F:ATP binding"/>
    <property type="evidence" value="ECO:0007669"/>
    <property type="project" value="UniProtKB-UniRule"/>
</dbReference>
<dbReference type="InterPro" id="IPR014729">
    <property type="entry name" value="Rossmann-like_a/b/a_fold"/>
</dbReference>
<keyword evidence="4 8" id="KW-0819">tRNA processing</keyword>
<evidence type="ECO:0000313" key="11">
    <source>
        <dbReference type="Proteomes" id="UP000270678"/>
    </source>
</evidence>
<evidence type="ECO:0000256" key="6">
    <source>
        <dbReference type="ARBA" id="ARBA00022840"/>
    </source>
</evidence>
<evidence type="ECO:0000313" key="10">
    <source>
        <dbReference type="EMBL" id="AZS13088.1"/>
    </source>
</evidence>
<evidence type="ECO:0000256" key="4">
    <source>
        <dbReference type="ARBA" id="ARBA00022694"/>
    </source>
</evidence>
<comment type="catalytic activity">
    <reaction evidence="7 8">
        <text>cytidine(34) in tRNA(Ile2) + L-lysine + ATP = lysidine(34) in tRNA(Ile2) + AMP + diphosphate + H(+)</text>
        <dbReference type="Rhea" id="RHEA:43744"/>
        <dbReference type="Rhea" id="RHEA-COMP:10625"/>
        <dbReference type="Rhea" id="RHEA-COMP:10670"/>
        <dbReference type="ChEBI" id="CHEBI:15378"/>
        <dbReference type="ChEBI" id="CHEBI:30616"/>
        <dbReference type="ChEBI" id="CHEBI:32551"/>
        <dbReference type="ChEBI" id="CHEBI:33019"/>
        <dbReference type="ChEBI" id="CHEBI:82748"/>
        <dbReference type="ChEBI" id="CHEBI:83665"/>
        <dbReference type="ChEBI" id="CHEBI:456215"/>
        <dbReference type="EC" id="6.3.4.19"/>
    </reaction>
</comment>
<dbReference type="CDD" id="cd01992">
    <property type="entry name" value="TilS_N"/>
    <property type="match status" value="1"/>
</dbReference>
<dbReference type="Gene3D" id="3.40.50.620">
    <property type="entry name" value="HUPs"/>
    <property type="match status" value="1"/>
</dbReference>
<dbReference type="InterPro" id="IPR012094">
    <property type="entry name" value="tRNA_Ile_lys_synt"/>
</dbReference>
<comment type="function">
    <text evidence="8">Ligates lysine onto the cytidine present at position 34 of the AUA codon-specific tRNA(Ile) that contains the anticodon CAU, in an ATP-dependent manner. Cytidine is converted to lysidine, thus changing the amino acid specificity of the tRNA from methionine to isoleucine.</text>
</comment>
<proteinExistence type="inferred from homology"/>
<dbReference type="PANTHER" id="PTHR43033:SF1">
    <property type="entry name" value="TRNA(ILE)-LYSIDINE SYNTHASE-RELATED"/>
    <property type="match status" value="1"/>
</dbReference>
<accession>A0A3S9URZ4</accession>
<dbReference type="PANTHER" id="PTHR43033">
    <property type="entry name" value="TRNA(ILE)-LYSIDINE SYNTHASE-RELATED"/>
    <property type="match status" value="1"/>
</dbReference>
<keyword evidence="3 8" id="KW-0436">Ligase</keyword>
<gene>
    <name evidence="8 10" type="primary">tilS</name>
    <name evidence="10" type="ORF">EI981_00295</name>
</gene>
<dbReference type="SUPFAM" id="SSF52402">
    <property type="entry name" value="Adenine nucleotide alpha hydrolases-like"/>
    <property type="match status" value="1"/>
</dbReference>
<evidence type="ECO:0000256" key="8">
    <source>
        <dbReference type="HAMAP-Rule" id="MF_01161"/>
    </source>
</evidence>
<protein>
    <recommendedName>
        <fullName evidence="8">tRNA(Ile)-lysidine synthase</fullName>
        <ecNumber evidence="8">6.3.4.19</ecNumber>
    </recommendedName>
    <alternativeName>
        <fullName evidence="8">tRNA(Ile)-2-lysyl-cytidine synthase</fullName>
    </alternativeName>
    <alternativeName>
        <fullName evidence="8">tRNA(Ile)-lysidine synthetase</fullName>
    </alternativeName>
</protein>
<keyword evidence="5 8" id="KW-0547">Nucleotide-binding</keyword>
<comment type="similarity">
    <text evidence="8">Belongs to the tRNA(Ile)-lysidine synthase family.</text>
</comment>
<evidence type="ECO:0000256" key="5">
    <source>
        <dbReference type="ARBA" id="ARBA00022741"/>
    </source>
</evidence>
<comment type="domain">
    <text evidence="8">The N-terminal region contains the highly conserved SGGXDS motif, predicted to be a P-loop motif involved in ATP binding.</text>
</comment>
<dbReference type="EMBL" id="CP034346">
    <property type="protein sequence ID" value="AZS13088.1"/>
    <property type="molecule type" value="Genomic_DNA"/>
</dbReference>
<dbReference type="GO" id="GO:0032267">
    <property type="term" value="F:tRNA(Ile)-lysidine synthase activity"/>
    <property type="evidence" value="ECO:0007669"/>
    <property type="project" value="UniProtKB-EC"/>
</dbReference>
<dbReference type="SMART" id="SM00977">
    <property type="entry name" value="TilS_C"/>
    <property type="match status" value="1"/>
</dbReference>
<evidence type="ECO:0000256" key="3">
    <source>
        <dbReference type="ARBA" id="ARBA00022598"/>
    </source>
</evidence>
<feature type="binding site" evidence="8">
    <location>
        <begin position="34"/>
        <end position="39"/>
    </location>
    <ligand>
        <name>ATP</name>
        <dbReference type="ChEBI" id="CHEBI:30616"/>
    </ligand>
</feature>
<organism evidence="10 11">
    <name type="scientific">Paenibacillus lutimineralis</name>
    <dbReference type="NCBI Taxonomy" id="2707005"/>
    <lineage>
        <taxon>Bacteria</taxon>
        <taxon>Bacillati</taxon>
        <taxon>Bacillota</taxon>
        <taxon>Bacilli</taxon>
        <taxon>Bacillales</taxon>
        <taxon>Paenibacillaceae</taxon>
        <taxon>Paenibacillus</taxon>
    </lineage>
</organism>
<keyword evidence="6 8" id="KW-0067">ATP-binding</keyword>
<dbReference type="Gene3D" id="1.20.59.20">
    <property type="match status" value="1"/>
</dbReference>
<sequence length="482" mass="54105">MNSRVMHRLVEQVRQIGREERLWSSGDCIVVAVSGGPDSVALLHILYQLAAEPDLKLRLVCAHVNHGFRGAESNEEAEFVRRMASKLGIPFELGVYNIPAYMKESGHGAQLAAREKRYEFLHSVAEKYGAGAIALAHHADDQAETVVMRILRGSGSSGLAGMRMKRREKNVELIRPLLRIYKNDLIQMCEKTGIPYVTDSTNLLPKYARNAVRLDVLPFLGQYNSGLTESLNRLAEVVGTEDDFLQQKAEQVYQELIFNEGGIFSFKIEPFVALHAALQRRLIKLILNYLPLGTEDNDFTKIEAIRKGAIQNLPTTWSLDLGGGLRCMREYDMIRFMLDPMGNSGLPYTYPVEHFPAEISVPNTEHCLRFTRYRANMGSISLDELGDEEAVFDADKLLYPLTVRSRLPGDFMKVIGLNGSKKVKDIFIDAKIPPSSRSQIPMVTDAEGQIIWIPGLRRSAIATVSQHTTSVLRIALDTRRFN</sequence>
<dbReference type="InterPro" id="IPR012795">
    <property type="entry name" value="tRNA_Ile_lys_synt_N"/>
</dbReference>
<keyword evidence="2 8" id="KW-0963">Cytoplasm</keyword>
<dbReference type="GO" id="GO:0006400">
    <property type="term" value="P:tRNA modification"/>
    <property type="evidence" value="ECO:0007669"/>
    <property type="project" value="UniProtKB-UniRule"/>
</dbReference>
<keyword evidence="11" id="KW-1185">Reference proteome</keyword>